<proteinExistence type="predicted"/>
<name>A0ABP0D998_9PEZI</name>
<feature type="region of interest" description="Disordered" evidence="1">
    <location>
        <begin position="437"/>
        <end position="486"/>
    </location>
</feature>
<gene>
    <name evidence="2" type="ORF">SEPCBS57363_001272</name>
</gene>
<evidence type="ECO:0000313" key="2">
    <source>
        <dbReference type="EMBL" id="CAK7264816.1"/>
    </source>
</evidence>
<evidence type="ECO:0000256" key="1">
    <source>
        <dbReference type="SAM" id="MobiDB-lite"/>
    </source>
</evidence>
<feature type="region of interest" description="Disordered" evidence="1">
    <location>
        <begin position="13"/>
        <end position="39"/>
    </location>
</feature>
<organism evidence="2 3">
    <name type="scientific">Sporothrix epigloea</name>
    <dbReference type="NCBI Taxonomy" id="1892477"/>
    <lineage>
        <taxon>Eukaryota</taxon>
        <taxon>Fungi</taxon>
        <taxon>Dikarya</taxon>
        <taxon>Ascomycota</taxon>
        <taxon>Pezizomycotina</taxon>
        <taxon>Sordariomycetes</taxon>
        <taxon>Sordariomycetidae</taxon>
        <taxon>Ophiostomatales</taxon>
        <taxon>Ophiostomataceae</taxon>
        <taxon>Sporothrix</taxon>
    </lineage>
</organism>
<dbReference type="Proteomes" id="UP001642501">
    <property type="component" value="Unassembled WGS sequence"/>
</dbReference>
<comment type="caution">
    <text evidence="2">The sequence shown here is derived from an EMBL/GenBank/DDBJ whole genome shotgun (WGS) entry which is preliminary data.</text>
</comment>
<dbReference type="EMBL" id="CAWUOM010000012">
    <property type="protein sequence ID" value="CAK7264816.1"/>
    <property type="molecule type" value="Genomic_DNA"/>
</dbReference>
<evidence type="ECO:0000313" key="3">
    <source>
        <dbReference type="Proteomes" id="UP001642501"/>
    </source>
</evidence>
<keyword evidence="3" id="KW-1185">Reference proteome</keyword>
<reference evidence="2 3" key="1">
    <citation type="submission" date="2024-01" db="EMBL/GenBank/DDBJ databases">
        <authorList>
            <person name="Allen C."/>
            <person name="Tagirdzhanova G."/>
        </authorList>
    </citation>
    <scope>NUCLEOTIDE SEQUENCE [LARGE SCALE GENOMIC DNA]</scope>
    <source>
        <strain evidence="2 3">CBS 573.63</strain>
    </source>
</reference>
<sequence length="520" mass="57134">MSQYLASLEELRRAENENDEDDTCRSSSPPRTIAQNPEPATLGRAFPLDSAPISDKHHQVSANFTSIEADDYLAAVGKRKVNWVECGNFPYGSDCTTGCANGGEATEFSGHGHESHLNGDCEAALDSSWYRESTRQAGAVHIDSDYRKRLPSLQQAGLVAQQEVLLNKAMYSGRVAAESSPDASNAQDHSAVPLSMRVSFDPGVIHEHSDSALMRTCENWPATAATSSQVRASEFPAARFYAQPVALGRPEHLKSDFETLRRMPLQTTRQSWSHTPPPKPYQIQKTTNGTRDMGISSWHDLDTLSDSSRWQPLPVESGLRDYATVIHEIETRDRARRCMLEGYAAYQLCVARTRAAESNQPLYRSQSFACSRNQESRYARDVTLPHFGRDMICDGITKSAARLSTTRQPAMTQPPVDDLPAKLASMDKPITGLATIQQRQDKAEEARMSGTQPEKASFDKAAAPASGRQDAFLPEQASAAASVHDASHNVTRLTSVTLRRPAWALELTARAARANSVSRS</sequence>
<feature type="compositionally biased region" description="Polar residues" evidence="1">
    <location>
        <begin position="25"/>
        <end position="35"/>
    </location>
</feature>
<protein>
    <submittedName>
        <fullName evidence="2">Uncharacterized protein</fullName>
    </submittedName>
</protein>
<accession>A0ABP0D998</accession>